<evidence type="ECO:0000313" key="2">
    <source>
        <dbReference type="Proteomes" id="UP000683925"/>
    </source>
</evidence>
<name>A0A8S1XGH5_PAROT</name>
<sequence>MEQYYSYTVQNSQESLIIELNYYPTLQYHCKFLLYNQQPQVIYSQYYIQLVVSIDKYLILGSKQNILYNQIYKDPIDKFKLILDYNEQFQFKSYDIRSIQFDDFCKQPSDKTIQLNTLYYEDIYLSIHQLQQLHFTNLPQEKYSRILLTKIDTNTILKQNIHVNYMSHIPGSIHKFIIKTVLFSNKNFKLTQTMQQMNLYLENEIWKLTQACTNQNHVICINPLVLDFTIQVNQKDAIIRGKMTIIQKNTQNHTIIIKLKNFIFLICLNYSRILFADNKLNSYSKTKFVNDGNISAFWILKIQGTFFDFIFCNSKYFCSNLSLQQCQKT</sequence>
<organism evidence="1 2">
    <name type="scientific">Paramecium octaurelia</name>
    <dbReference type="NCBI Taxonomy" id="43137"/>
    <lineage>
        <taxon>Eukaryota</taxon>
        <taxon>Sar</taxon>
        <taxon>Alveolata</taxon>
        <taxon>Ciliophora</taxon>
        <taxon>Intramacronucleata</taxon>
        <taxon>Oligohymenophorea</taxon>
        <taxon>Peniculida</taxon>
        <taxon>Parameciidae</taxon>
        <taxon>Paramecium</taxon>
    </lineage>
</organism>
<dbReference type="Proteomes" id="UP000683925">
    <property type="component" value="Unassembled WGS sequence"/>
</dbReference>
<reference evidence="1" key="1">
    <citation type="submission" date="2021-01" db="EMBL/GenBank/DDBJ databases">
        <authorList>
            <consortium name="Genoscope - CEA"/>
            <person name="William W."/>
        </authorList>
    </citation>
    <scope>NUCLEOTIDE SEQUENCE</scope>
</reference>
<evidence type="ECO:0000313" key="1">
    <source>
        <dbReference type="EMBL" id="CAD8199929.1"/>
    </source>
</evidence>
<protein>
    <submittedName>
        <fullName evidence="1">Uncharacterized protein</fullName>
    </submittedName>
</protein>
<gene>
    <name evidence="1" type="ORF">POCTA_138.1.T1200201</name>
</gene>
<accession>A0A8S1XGH5</accession>
<dbReference type="AlphaFoldDB" id="A0A8S1XGH5"/>
<keyword evidence="2" id="KW-1185">Reference proteome</keyword>
<dbReference type="EMBL" id="CAJJDP010000120">
    <property type="protein sequence ID" value="CAD8199929.1"/>
    <property type="molecule type" value="Genomic_DNA"/>
</dbReference>
<proteinExistence type="predicted"/>
<comment type="caution">
    <text evidence="1">The sequence shown here is derived from an EMBL/GenBank/DDBJ whole genome shotgun (WGS) entry which is preliminary data.</text>
</comment>